<name>A0A161YJJ3_9CLOT</name>
<keyword evidence="3" id="KW-1185">Reference proteome</keyword>
<feature type="transmembrane region" description="Helical" evidence="1">
    <location>
        <begin position="95"/>
        <end position="121"/>
    </location>
</feature>
<keyword evidence="1" id="KW-0472">Membrane</keyword>
<dbReference type="PATRIC" id="fig|1121326.3.peg.4459"/>
<sequence>MKTRKITYAAMLVAIGTLGGNLLYFPIGASKCTPVQHIINVLAAVTLGPGYAVLTAFCISLIRNITGTGTLLAFPGSMIGALLAAVLYKKTKQKFLAVIGEIVGTGIIGALLAFPIAKFILGKKVAALFFVVPFSINTVCGSIIAYIILRGLETAKNNVAKVV</sequence>
<keyword evidence="1" id="KW-1133">Transmembrane helix</keyword>
<dbReference type="STRING" id="1121326.CLMAG_43940"/>
<evidence type="ECO:0000256" key="1">
    <source>
        <dbReference type="SAM" id="Phobius"/>
    </source>
</evidence>
<feature type="transmembrane region" description="Helical" evidence="1">
    <location>
        <begin position="6"/>
        <end position="27"/>
    </location>
</feature>
<organism evidence="2 3">
    <name type="scientific">Clostridium magnum DSM 2767</name>
    <dbReference type="NCBI Taxonomy" id="1121326"/>
    <lineage>
        <taxon>Bacteria</taxon>
        <taxon>Bacillati</taxon>
        <taxon>Bacillota</taxon>
        <taxon>Clostridia</taxon>
        <taxon>Eubacteriales</taxon>
        <taxon>Clostridiaceae</taxon>
        <taxon>Clostridium</taxon>
    </lineage>
</organism>
<feature type="transmembrane region" description="Helical" evidence="1">
    <location>
        <begin position="127"/>
        <end position="149"/>
    </location>
</feature>
<keyword evidence="1" id="KW-0812">Transmembrane</keyword>
<dbReference type="Proteomes" id="UP000076603">
    <property type="component" value="Unassembled WGS sequence"/>
</dbReference>
<proteinExistence type="predicted"/>
<dbReference type="PIRSF" id="PIRSF024534">
    <property type="entry name" value="ThiW"/>
    <property type="match status" value="1"/>
</dbReference>
<evidence type="ECO:0000313" key="2">
    <source>
        <dbReference type="EMBL" id="KZL90622.1"/>
    </source>
</evidence>
<dbReference type="RefSeq" id="WP_066626967.1">
    <property type="nucleotide sequence ID" value="NZ_FQXL01000011.1"/>
</dbReference>
<dbReference type="OrthoDB" id="5516776at2"/>
<dbReference type="NCBIfam" id="TIGR02359">
    <property type="entry name" value="thiW"/>
    <property type="match status" value="1"/>
</dbReference>
<feature type="transmembrane region" description="Helical" evidence="1">
    <location>
        <begin position="68"/>
        <end position="88"/>
    </location>
</feature>
<dbReference type="Gene3D" id="1.10.1760.20">
    <property type="match status" value="1"/>
</dbReference>
<dbReference type="AlphaFoldDB" id="A0A161YJJ3"/>
<dbReference type="EMBL" id="LWAE01000005">
    <property type="protein sequence ID" value="KZL90622.1"/>
    <property type="molecule type" value="Genomic_DNA"/>
</dbReference>
<comment type="caution">
    <text evidence="2">The sequence shown here is derived from an EMBL/GenBank/DDBJ whole genome shotgun (WGS) entry which is preliminary data.</text>
</comment>
<reference evidence="2 3" key="1">
    <citation type="submission" date="2016-04" db="EMBL/GenBank/DDBJ databases">
        <title>Genome sequence of Clostridium magnum DSM 2767.</title>
        <authorList>
            <person name="Poehlein A."/>
            <person name="Uhlig R."/>
            <person name="Fischer R."/>
            <person name="Bahl H."/>
            <person name="Daniel R."/>
        </authorList>
    </citation>
    <scope>NUCLEOTIDE SEQUENCE [LARGE SCALE GENOMIC DNA]</scope>
    <source>
        <strain evidence="2 3">DSM 2767</strain>
    </source>
</reference>
<accession>A0A161YJJ3</accession>
<dbReference type="Pfam" id="PF09512">
    <property type="entry name" value="ThiW"/>
    <property type="match status" value="1"/>
</dbReference>
<protein>
    <submittedName>
        <fullName evidence="2">Thiamine-precursor transporter protein ThiW</fullName>
    </submittedName>
</protein>
<dbReference type="InterPro" id="IPR012652">
    <property type="entry name" value="ThiW"/>
</dbReference>
<gene>
    <name evidence="2" type="ORF">CLMAG_43940</name>
</gene>
<feature type="transmembrane region" description="Helical" evidence="1">
    <location>
        <begin position="39"/>
        <end position="62"/>
    </location>
</feature>
<evidence type="ECO:0000313" key="3">
    <source>
        <dbReference type="Proteomes" id="UP000076603"/>
    </source>
</evidence>